<dbReference type="Proteomes" id="UP000003973">
    <property type="component" value="Unassembled WGS sequence"/>
</dbReference>
<dbReference type="HOGENOM" id="CLU_2082468_0_0_4"/>
<gene>
    <name evidence="1" type="ORF">OFAG_00142</name>
</gene>
<accession>C3X1A3</accession>
<sequence length="117" mass="13215">MNHNKNLSAKTELAKKRIAAALAEYAANWENMQGSMEKKDLNVFLIVWKEDFDKEAQTPGEKLFQLANLLSNLDIQLDMLRSGKGWKKPEENAAPEKEWPQELAAVKAVVDAFDAAR</sequence>
<name>C3X1A3_9BURK</name>
<organism evidence="1 2">
    <name type="scientific">Oxalobacter paraformigenes</name>
    <dbReference type="NCBI Taxonomy" id="556268"/>
    <lineage>
        <taxon>Bacteria</taxon>
        <taxon>Pseudomonadati</taxon>
        <taxon>Pseudomonadota</taxon>
        <taxon>Betaproteobacteria</taxon>
        <taxon>Burkholderiales</taxon>
        <taxon>Oxalobacteraceae</taxon>
        <taxon>Oxalobacter</taxon>
    </lineage>
</organism>
<evidence type="ECO:0000313" key="2">
    <source>
        <dbReference type="Proteomes" id="UP000003973"/>
    </source>
</evidence>
<reference evidence="1" key="1">
    <citation type="submission" date="2011-10" db="EMBL/GenBank/DDBJ databases">
        <title>The Genome Sequence of Oxalobacter formigenes HOxBLS.</title>
        <authorList>
            <consortium name="The Broad Institute Genome Sequencing Platform"/>
            <person name="Earl A."/>
            <person name="Ward D."/>
            <person name="Feldgarden M."/>
            <person name="Gevers D."/>
            <person name="Allison M.J."/>
            <person name="Humphrey S."/>
            <person name="Young S.K."/>
            <person name="Zeng Q."/>
            <person name="Gargeya S."/>
            <person name="Fitzgerald M."/>
            <person name="Haas B."/>
            <person name="Abouelleil A."/>
            <person name="Alvarado L."/>
            <person name="Arachchi H.M."/>
            <person name="Berlin A."/>
            <person name="Brown A."/>
            <person name="Chapman S.B."/>
            <person name="Chen Z."/>
            <person name="Dunbar C."/>
            <person name="Freedman E."/>
            <person name="Gearin G."/>
            <person name="Goldberg J."/>
            <person name="Griggs A."/>
            <person name="Gujja S."/>
            <person name="Heiman D."/>
            <person name="Howarth C."/>
            <person name="Larson L."/>
            <person name="Lui A."/>
            <person name="MacDonald P.J.P."/>
            <person name="Montmayeur A."/>
            <person name="Murphy C."/>
            <person name="Neiman D."/>
            <person name="Pearson M."/>
            <person name="Priest M."/>
            <person name="Roberts A."/>
            <person name="Saif S."/>
            <person name="Shea T."/>
            <person name="Shenoy N."/>
            <person name="Sisk P."/>
            <person name="Stolte C."/>
            <person name="Sykes S."/>
            <person name="Wortman J."/>
            <person name="Nusbaum C."/>
            <person name="Birren B."/>
        </authorList>
    </citation>
    <scope>NUCLEOTIDE SEQUENCE [LARGE SCALE GENOMIC DNA]</scope>
    <source>
        <strain evidence="1">HOxBLS</strain>
    </source>
</reference>
<keyword evidence="2" id="KW-1185">Reference proteome</keyword>
<dbReference type="AlphaFoldDB" id="C3X1A3"/>
<dbReference type="RefSeq" id="WP_005875732.1">
    <property type="nucleotide sequence ID" value="NZ_CABMNL010000001.1"/>
</dbReference>
<protein>
    <submittedName>
        <fullName evidence="1">Uncharacterized protein</fullName>
    </submittedName>
</protein>
<comment type="caution">
    <text evidence="1">The sequence shown here is derived from an EMBL/GenBank/DDBJ whole genome shotgun (WGS) entry which is preliminary data.</text>
</comment>
<evidence type="ECO:0000313" key="1">
    <source>
        <dbReference type="EMBL" id="EEO26989.1"/>
    </source>
</evidence>
<dbReference type="EMBL" id="ACDP02000029">
    <property type="protein sequence ID" value="EEO26989.1"/>
    <property type="molecule type" value="Genomic_DNA"/>
</dbReference>
<proteinExistence type="predicted"/>